<reference evidence="3" key="1">
    <citation type="journal article" date="2020" name="Ecol. Evol.">
        <title>Genome structure and content of the rice root-knot nematode (Meloidogyne graminicola).</title>
        <authorList>
            <person name="Phan N.T."/>
            <person name="Danchin E.G.J."/>
            <person name="Klopp C."/>
            <person name="Perfus-Barbeoch L."/>
            <person name="Kozlowski D.K."/>
            <person name="Koutsovoulos G.D."/>
            <person name="Lopez-Roques C."/>
            <person name="Bouchez O."/>
            <person name="Zahm M."/>
            <person name="Besnard G."/>
            <person name="Bellafiore S."/>
        </authorList>
    </citation>
    <scope>NUCLEOTIDE SEQUENCE</scope>
    <source>
        <strain evidence="3">VN-18</strain>
    </source>
</reference>
<dbReference type="AlphaFoldDB" id="A0A8S9ZH33"/>
<feature type="compositionally biased region" description="Low complexity" evidence="1">
    <location>
        <begin position="453"/>
        <end position="490"/>
    </location>
</feature>
<feature type="compositionally biased region" description="Polar residues" evidence="1">
    <location>
        <begin position="688"/>
        <end position="698"/>
    </location>
</feature>
<evidence type="ECO:0000313" key="4">
    <source>
        <dbReference type="Proteomes" id="UP000605970"/>
    </source>
</evidence>
<evidence type="ECO:0000259" key="2">
    <source>
        <dbReference type="PROSITE" id="PS50053"/>
    </source>
</evidence>
<feature type="region of interest" description="Disordered" evidence="1">
    <location>
        <begin position="81"/>
        <end position="102"/>
    </location>
</feature>
<sequence length="698" mass="79536">MVLINLTIKFIDRNDAAIVIDNQSTVAQLRDKIASEVEIPRETQRLIFRGKVLNDDSLKLQECGLDDKMAIHVVIRSVPSDGHTSSSSTTNNQFNQPFPPNFHDPGMNPLPHIVTQNVIYGQVPFERTQLFREPNNALICITIVGNITENLRNIYQLDAEQTLLMNSPRNNDFLINITFRSNRQLIIDSSAYERLEYLKNSIKNLAWFFVLLKSHLIEKVDLLISGEEVDVERQYRNIANVLWVMNAFNDPDEQQMLNLIQHDGDVEVLSLIEQLNEWQVPTDNAHIQNINHLNQPAIIRHVTTHDLSNFLIILSVIEAKINEHLMNRYYRVLALNNVFEENSYAHRLLTYFCNGIKRIQHFRSNIYLGIGSFQLRFNQNQYNRLYYPLLDDSSRIEEPLRAEISFLFSDSSTNIVNQNTHPPFQNQTTTTQSTLNSEQSQAPRNVGSVISRQSQDVVNNNNNNQSTTTTTSVSTGNSSVNLNEQQQQPNIIPPPPPPNYPVLPSNIFNIPPNFQQEIVNQVQQLLPPNVTSIGQQTRPTESRPTDKMVKDMPRNIMLVGVTQSTTEPVIAPFVEANSVITTNFWNDPQTIALGLRPPPPLLPHQVWQNRSRGPNISSLRGEQIANVFSEHIRVRPQSNANGQAVFNEMDQFAIFVRQTLESIVNCMAQHDSSIIRNEPPINENNSEGVTTESNMEEH</sequence>
<dbReference type="Pfam" id="PF00240">
    <property type="entry name" value="ubiquitin"/>
    <property type="match status" value="1"/>
</dbReference>
<dbReference type="SUPFAM" id="SSF54236">
    <property type="entry name" value="Ubiquitin-like"/>
    <property type="match status" value="1"/>
</dbReference>
<dbReference type="Proteomes" id="UP000605970">
    <property type="component" value="Unassembled WGS sequence"/>
</dbReference>
<feature type="region of interest" description="Disordered" evidence="1">
    <location>
        <begin position="675"/>
        <end position="698"/>
    </location>
</feature>
<feature type="compositionally biased region" description="Low complexity" evidence="1">
    <location>
        <begin position="84"/>
        <end position="96"/>
    </location>
</feature>
<gene>
    <name evidence="3" type="ORF">Mgra_00007945</name>
</gene>
<dbReference type="PROSITE" id="PS50053">
    <property type="entry name" value="UBIQUITIN_2"/>
    <property type="match status" value="1"/>
</dbReference>
<protein>
    <submittedName>
        <fullName evidence="3">Ubiquitin-like domain-containing protein</fullName>
    </submittedName>
</protein>
<feature type="compositionally biased region" description="Pro residues" evidence="1">
    <location>
        <begin position="491"/>
        <end position="500"/>
    </location>
</feature>
<dbReference type="PANTHER" id="PTHR15204:SF0">
    <property type="entry name" value="LARGE PROLINE-RICH PROTEIN BAG6"/>
    <property type="match status" value="1"/>
</dbReference>
<feature type="compositionally biased region" description="Low complexity" evidence="1">
    <location>
        <begin position="675"/>
        <end position="687"/>
    </location>
</feature>
<feature type="region of interest" description="Disordered" evidence="1">
    <location>
        <begin position="417"/>
        <end position="500"/>
    </location>
</feature>
<dbReference type="GO" id="GO:0051787">
    <property type="term" value="F:misfolded protein binding"/>
    <property type="evidence" value="ECO:0007669"/>
    <property type="project" value="TreeGrafter"/>
</dbReference>
<dbReference type="OrthoDB" id="1885901at2759"/>
<dbReference type="GO" id="GO:0031593">
    <property type="term" value="F:polyubiquitin modification-dependent protein binding"/>
    <property type="evidence" value="ECO:0007669"/>
    <property type="project" value="TreeGrafter"/>
</dbReference>
<dbReference type="GO" id="GO:0036503">
    <property type="term" value="P:ERAD pathway"/>
    <property type="evidence" value="ECO:0007669"/>
    <property type="project" value="TreeGrafter"/>
</dbReference>
<comment type="caution">
    <text evidence="3">The sequence shown here is derived from an EMBL/GenBank/DDBJ whole genome shotgun (WGS) entry which is preliminary data.</text>
</comment>
<evidence type="ECO:0000313" key="3">
    <source>
        <dbReference type="EMBL" id="KAF7632640.1"/>
    </source>
</evidence>
<name>A0A8S9ZH33_9BILA</name>
<keyword evidence="4" id="KW-1185">Reference proteome</keyword>
<organism evidence="3 4">
    <name type="scientific">Meloidogyne graminicola</name>
    <dbReference type="NCBI Taxonomy" id="189291"/>
    <lineage>
        <taxon>Eukaryota</taxon>
        <taxon>Metazoa</taxon>
        <taxon>Ecdysozoa</taxon>
        <taxon>Nematoda</taxon>
        <taxon>Chromadorea</taxon>
        <taxon>Rhabditida</taxon>
        <taxon>Tylenchina</taxon>
        <taxon>Tylenchomorpha</taxon>
        <taxon>Tylenchoidea</taxon>
        <taxon>Meloidogynidae</taxon>
        <taxon>Meloidogyninae</taxon>
        <taxon>Meloidogyne</taxon>
    </lineage>
</organism>
<dbReference type="SMART" id="SM00213">
    <property type="entry name" value="UBQ"/>
    <property type="match status" value="1"/>
</dbReference>
<dbReference type="EMBL" id="JABEBT010000097">
    <property type="protein sequence ID" value="KAF7632640.1"/>
    <property type="molecule type" value="Genomic_DNA"/>
</dbReference>
<evidence type="ECO:0000256" key="1">
    <source>
        <dbReference type="SAM" id="MobiDB-lite"/>
    </source>
</evidence>
<feature type="domain" description="Ubiquitin-like" evidence="2">
    <location>
        <begin position="4"/>
        <end position="76"/>
    </location>
</feature>
<proteinExistence type="predicted"/>
<dbReference type="Gene3D" id="3.10.20.90">
    <property type="entry name" value="Phosphatidylinositol 3-kinase Catalytic Subunit, Chain A, domain 1"/>
    <property type="match status" value="1"/>
</dbReference>
<dbReference type="GO" id="GO:0071818">
    <property type="term" value="C:BAT3 complex"/>
    <property type="evidence" value="ECO:0007669"/>
    <property type="project" value="TreeGrafter"/>
</dbReference>
<dbReference type="PANTHER" id="PTHR15204">
    <property type="entry name" value="LARGE PROLINE-RICH PROTEIN BAG6"/>
    <property type="match status" value="1"/>
</dbReference>
<dbReference type="InterPro" id="IPR000626">
    <property type="entry name" value="Ubiquitin-like_dom"/>
</dbReference>
<dbReference type="InterPro" id="IPR029071">
    <property type="entry name" value="Ubiquitin-like_domsf"/>
</dbReference>
<accession>A0A8S9ZH33</accession>
<feature type="compositionally biased region" description="Low complexity" evidence="1">
    <location>
        <begin position="417"/>
        <end position="441"/>
    </location>
</feature>